<organism evidence="5 6">
    <name type="scientific">Malaciobacter molluscorum LMG 25693</name>
    <dbReference type="NCBI Taxonomy" id="870501"/>
    <lineage>
        <taxon>Bacteria</taxon>
        <taxon>Pseudomonadati</taxon>
        <taxon>Campylobacterota</taxon>
        <taxon>Epsilonproteobacteria</taxon>
        <taxon>Campylobacterales</taxon>
        <taxon>Arcobacteraceae</taxon>
        <taxon>Malaciobacter</taxon>
    </lineage>
</organism>
<sequence>MYILKLFVFLLFSYIYSYCGQLDFIKFENTDKNNAILKAEKKNKLYEYVIKYKFEKFGYTNQDNPNTNFFDTSNEDKQSVIFTNSIYLNDNIWIDLNINYENSLQKKVDGSLGLLSQNRVYKQQSLVKLYFKPNSILTTNLIFEGINKDSDIDINTNRYRNNILNDEKEISFNTYLDLDFIDIYTKFYQTHSNYNKLYKDIDSDYNKNKNNLTRGIELTFEKNFFNSYLISTTFFASTNEYDYLYEKTNSNKKHRIDSLSKGVEFFIEKNFYDNLILSTTARFSSDEIKNSSKKDLIGNRVENKANNQYDIDLEYRLKKFKFFSKLTHISSRYANEKNSEKLNAYTIATLGSSFYTKLKNSNLKFDFNIRNIFNKKYFIDSDTQGENRNYFLNMIMKF</sequence>
<evidence type="ECO:0000313" key="5">
    <source>
        <dbReference type="EMBL" id="PHO17172.1"/>
    </source>
</evidence>
<reference evidence="4 7" key="2">
    <citation type="submission" date="2018-08" db="EMBL/GenBank/DDBJ databases">
        <title>Complete genome of the Arcobacter molluscorum type strain LMG 25693.</title>
        <authorList>
            <person name="Miller W.G."/>
            <person name="Yee E."/>
            <person name="Bono J.L."/>
        </authorList>
    </citation>
    <scope>NUCLEOTIDE SEQUENCE [LARGE SCALE GENOMIC DNA]</scope>
    <source>
        <strain evidence="4 7">CECT 7696</strain>
    </source>
</reference>
<dbReference type="SUPFAM" id="SSF56935">
    <property type="entry name" value="Porins"/>
    <property type="match status" value="1"/>
</dbReference>
<name>A0A2G1DF83_9BACT</name>
<keyword evidence="3" id="KW-0998">Cell outer membrane</keyword>
<dbReference type="EMBL" id="NXFY01000022">
    <property type="protein sequence ID" value="PHO17172.1"/>
    <property type="molecule type" value="Genomic_DNA"/>
</dbReference>
<comment type="subcellular location">
    <subcellularLocation>
        <location evidence="1">Cell outer membrane</location>
    </subcellularLocation>
</comment>
<dbReference type="Gene3D" id="2.40.170.20">
    <property type="entry name" value="TonB-dependent receptor, beta-barrel domain"/>
    <property type="match status" value="1"/>
</dbReference>
<dbReference type="InterPro" id="IPR036942">
    <property type="entry name" value="Beta-barrel_TonB_sf"/>
</dbReference>
<accession>A0A2G1DF83</accession>
<dbReference type="RefSeq" id="WP_099343316.1">
    <property type="nucleotide sequence ID" value="NZ_CP032098.1"/>
</dbReference>
<dbReference type="Proteomes" id="UP000221222">
    <property type="component" value="Unassembled WGS sequence"/>
</dbReference>
<evidence type="ECO:0000256" key="2">
    <source>
        <dbReference type="ARBA" id="ARBA00023136"/>
    </source>
</evidence>
<evidence type="ECO:0000256" key="1">
    <source>
        <dbReference type="ARBA" id="ARBA00004442"/>
    </source>
</evidence>
<keyword evidence="2" id="KW-0472">Membrane</keyword>
<dbReference type="Proteomes" id="UP000262712">
    <property type="component" value="Chromosome"/>
</dbReference>
<proteinExistence type="predicted"/>
<reference evidence="5 6" key="1">
    <citation type="submission" date="2017-09" db="EMBL/GenBank/DDBJ databases">
        <title>Arcobacter canalis sp. nov., a new species isolated from a water canal contaminated with urban sewage.</title>
        <authorList>
            <person name="Perez-Cataluna A."/>
            <person name="Salas-Masso N."/>
            <person name="Figueras M.J."/>
        </authorList>
    </citation>
    <scope>NUCLEOTIDE SEQUENCE [LARGE SCALE GENOMIC DNA]</scope>
    <source>
        <strain evidence="5 6">F98-3</strain>
    </source>
</reference>
<evidence type="ECO:0000313" key="4">
    <source>
        <dbReference type="EMBL" id="AXX91536.1"/>
    </source>
</evidence>
<evidence type="ECO:0000256" key="3">
    <source>
        <dbReference type="ARBA" id="ARBA00023237"/>
    </source>
</evidence>
<dbReference type="AlphaFoldDB" id="A0A2G1DF83"/>
<dbReference type="EMBL" id="CP032098">
    <property type="protein sequence ID" value="AXX91536.1"/>
    <property type="molecule type" value="Genomic_DNA"/>
</dbReference>
<evidence type="ECO:0000313" key="6">
    <source>
        <dbReference type="Proteomes" id="UP000221222"/>
    </source>
</evidence>
<dbReference type="KEGG" id="amol:AMOL_0520"/>
<gene>
    <name evidence="4" type="ORF">AMOL_0520</name>
    <name evidence="5" type="ORF">CPU12_11735</name>
</gene>
<dbReference type="GO" id="GO:0009279">
    <property type="term" value="C:cell outer membrane"/>
    <property type="evidence" value="ECO:0007669"/>
    <property type="project" value="UniProtKB-SubCell"/>
</dbReference>
<evidence type="ECO:0000313" key="7">
    <source>
        <dbReference type="Proteomes" id="UP000262712"/>
    </source>
</evidence>
<protein>
    <submittedName>
        <fullName evidence="5">Uncharacterized protein</fullName>
    </submittedName>
</protein>
<keyword evidence="6" id="KW-1185">Reference proteome</keyword>